<dbReference type="Proteomes" id="UP001234989">
    <property type="component" value="Chromosome 1"/>
</dbReference>
<keyword evidence="3" id="KW-1185">Reference proteome</keyword>
<dbReference type="AlphaFoldDB" id="A0AAF0PMY5"/>
<dbReference type="InterPro" id="IPR012337">
    <property type="entry name" value="RNaseH-like_sf"/>
</dbReference>
<sequence length="177" mass="19890">MPMRLKVIEKGGFLACVEARSFLDKLKGKQFDDEKLSRIQDMVLRGEAKEVVIDEEGVLRIKGRVCVPRVDDLTHTILAEAHSSRLTKSTHFIPVKVTYNAEKLAKLYIREIVRLHGVSISFISDRGMQFTSNFWRTLQDEGATYGHHPRTVGQTTARAGGPWFTTATPPQPAQKIG</sequence>
<dbReference type="PANTHER" id="PTHR45835:SF99">
    <property type="entry name" value="CHROMO DOMAIN-CONTAINING PROTEIN-RELATED"/>
    <property type="match status" value="1"/>
</dbReference>
<evidence type="ECO:0000256" key="1">
    <source>
        <dbReference type="SAM" id="MobiDB-lite"/>
    </source>
</evidence>
<dbReference type="InterPro" id="IPR036397">
    <property type="entry name" value="RNaseH_sf"/>
</dbReference>
<gene>
    <name evidence="2" type="ORF">MTR67_000722</name>
</gene>
<evidence type="ECO:0000313" key="3">
    <source>
        <dbReference type="Proteomes" id="UP001234989"/>
    </source>
</evidence>
<evidence type="ECO:0000313" key="2">
    <source>
        <dbReference type="EMBL" id="WMV07337.1"/>
    </source>
</evidence>
<dbReference type="EMBL" id="CP133612">
    <property type="protein sequence ID" value="WMV07337.1"/>
    <property type="molecule type" value="Genomic_DNA"/>
</dbReference>
<organism evidence="2 3">
    <name type="scientific">Solanum verrucosum</name>
    <dbReference type="NCBI Taxonomy" id="315347"/>
    <lineage>
        <taxon>Eukaryota</taxon>
        <taxon>Viridiplantae</taxon>
        <taxon>Streptophyta</taxon>
        <taxon>Embryophyta</taxon>
        <taxon>Tracheophyta</taxon>
        <taxon>Spermatophyta</taxon>
        <taxon>Magnoliopsida</taxon>
        <taxon>eudicotyledons</taxon>
        <taxon>Gunneridae</taxon>
        <taxon>Pentapetalae</taxon>
        <taxon>asterids</taxon>
        <taxon>lamiids</taxon>
        <taxon>Solanales</taxon>
        <taxon>Solanaceae</taxon>
        <taxon>Solanoideae</taxon>
        <taxon>Solaneae</taxon>
        <taxon>Solanum</taxon>
    </lineage>
</organism>
<dbReference type="SUPFAM" id="SSF53098">
    <property type="entry name" value="Ribonuclease H-like"/>
    <property type="match status" value="1"/>
</dbReference>
<dbReference type="Gene3D" id="3.30.420.10">
    <property type="entry name" value="Ribonuclease H-like superfamily/Ribonuclease H"/>
    <property type="match status" value="1"/>
</dbReference>
<accession>A0AAF0PMY5</accession>
<reference evidence="2" key="1">
    <citation type="submission" date="2023-08" db="EMBL/GenBank/DDBJ databases">
        <title>A de novo genome assembly of Solanum verrucosum Schlechtendal, a Mexican diploid species geographically isolated from the other diploid A-genome species in potato relatives.</title>
        <authorList>
            <person name="Hosaka K."/>
        </authorList>
    </citation>
    <scope>NUCLEOTIDE SEQUENCE</scope>
    <source>
        <tissue evidence="2">Young leaves</tissue>
    </source>
</reference>
<proteinExistence type="predicted"/>
<dbReference type="GO" id="GO:0003676">
    <property type="term" value="F:nucleic acid binding"/>
    <property type="evidence" value="ECO:0007669"/>
    <property type="project" value="InterPro"/>
</dbReference>
<name>A0AAF0PMY5_SOLVR</name>
<feature type="region of interest" description="Disordered" evidence="1">
    <location>
        <begin position="155"/>
        <end position="177"/>
    </location>
</feature>
<protein>
    <recommendedName>
        <fullName evidence="4">Integrase catalytic domain-containing protein</fullName>
    </recommendedName>
</protein>
<dbReference type="PANTHER" id="PTHR45835">
    <property type="entry name" value="YALI0A06105P"/>
    <property type="match status" value="1"/>
</dbReference>
<evidence type="ECO:0008006" key="4">
    <source>
        <dbReference type="Google" id="ProtNLM"/>
    </source>
</evidence>